<dbReference type="KEGG" id="harc:HARCEL1_11195"/>
<sequence length="300" mass="31776">MERTATHGEGVARVATLAVVVILVASLAGPALADPTQESFPRASGSDHVVAPGETVTIELAVQDVNSIKFEPVPTDWEIVSSTSDGTDGQVEQLDSGDRVVGWVFPEAVANRTATVTLRVPEDAATDQYRFNVSAEHVENGMAHASTIVNVNPDADSLVIPEPNAHGPYTVVEGESAPLDPVWSEDPDGTVAGVTWLQLGGNGEIDNQHFFPPNVIATNETATVELQILDNDGLLATQSAQILVLQSEFAPETPTPEESTPRDPPRTPLDDESGASPVIGGIGTLVLVFLLVVLVYHRRE</sequence>
<name>A0A2R4X353_9EURY</name>
<dbReference type="GeneID" id="36513080"/>
<feature type="region of interest" description="Disordered" evidence="1">
    <location>
        <begin position="248"/>
        <end position="275"/>
    </location>
</feature>
<dbReference type="InterPro" id="IPR013783">
    <property type="entry name" value="Ig-like_fold"/>
</dbReference>
<keyword evidence="4" id="KW-1185">Reference proteome</keyword>
<evidence type="ECO:0000256" key="2">
    <source>
        <dbReference type="SAM" id="Phobius"/>
    </source>
</evidence>
<organism evidence="3 4">
    <name type="scientific">Halococcoides cellulosivorans</name>
    <dbReference type="NCBI Taxonomy" id="1679096"/>
    <lineage>
        <taxon>Archaea</taxon>
        <taxon>Methanobacteriati</taxon>
        <taxon>Methanobacteriota</taxon>
        <taxon>Stenosarchaea group</taxon>
        <taxon>Halobacteria</taxon>
        <taxon>Halobacteriales</taxon>
        <taxon>Haloarculaceae</taxon>
        <taxon>Halococcoides</taxon>
    </lineage>
</organism>
<keyword evidence="2" id="KW-0472">Membrane</keyword>
<evidence type="ECO:0000313" key="4">
    <source>
        <dbReference type="Proteomes" id="UP000244727"/>
    </source>
</evidence>
<keyword evidence="2" id="KW-1133">Transmembrane helix</keyword>
<gene>
    <name evidence="3" type="ORF">HARCEL1_11195</name>
</gene>
<dbReference type="Gene3D" id="2.60.40.10">
    <property type="entry name" value="Immunoglobulins"/>
    <property type="match status" value="1"/>
</dbReference>
<protein>
    <submittedName>
        <fullName evidence="3">Uncharacterized protein</fullName>
    </submittedName>
</protein>
<feature type="compositionally biased region" description="Basic and acidic residues" evidence="1">
    <location>
        <begin position="259"/>
        <end position="269"/>
    </location>
</feature>
<dbReference type="EMBL" id="CP028858">
    <property type="protein sequence ID" value="AWB28228.1"/>
    <property type="molecule type" value="Genomic_DNA"/>
</dbReference>
<accession>A0A2R4X353</accession>
<feature type="transmembrane region" description="Helical" evidence="2">
    <location>
        <begin position="274"/>
        <end position="296"/>
    </location>
</feature>
<evidence type="ECO:0000256" key="1">
    <source>
        <dbReference type="SAM" id="MobiDB-lite"/>
    </source>
</evidence>
<proteinExistence type="predicted"/>
<reference evidence="3 4" key="1">
    <citation type="submission" date="2018-04" db="EMBL/GenBank/DDBJ databases">
        <title>Halococcoides cellulosivorans gen. nov., sp. nov., an extremely halophilic cellulose-utilizing haloarchaeon from hypersaline lakes.</title>
        <authorList>
            <person name="Sorokin D.Y."/>
            <person name="Toshchakov S.V."/>
            <person name="Samarov N.I."/>
            <person name="Korzhenkov A."/>
            <person name="Kublanov I.V."/>
        </authorList>
    </citation>
    <scope>NUCLEOTIDE SEQUENCE [LARGE SCALE GENOMIC DNA]</scope>
    <source>
        <strain evidence="3 4">HArcel1</strain>
    </source>
</reference>
<dbReference type="RefSeq" id="WP_108383572.1">
    <property type="nucleotide sequence ID" value="NZ_CP028858.1"/>
</dbReference>
<evidence type="ECO:0000313" key="3">
    <source>
        <dbReference type="EMBL" id="AWB28228.1"/>
    </source>
</evidence>
<keyword evidence="2" id="KW-0812">Transmembrane</keyword>
<dbReference type="AlphaFoldDB" id="A0A2R4X353"/>
<dbReference type="Proteomes" id="UP000244727">
    <property type="component" value="Chromosome"/>
</dbReference>